<dbReference type="InterPro" id="IPR035235">
    <property type="entry name" value="DUF5343"/>
</dbReference>
<dbReference type="Proteomes" id="UP000562984">
    <property type="component" value="Unassembled WGS sequence"/>
</dbReference>
<gene>
    <name evidence="1" type="ORF">HKD39_15540</name>
</gene>
<keyword evidence="2" id="KW-1185">Reference proteome</keyword>
<protein>
    <submittedName>
        <fullName evidence="1">DUF5343 domain-containing protein</fullName>
    </submittedName>
</protein>
<organism evidence="1 2">
    <name type="scientific">Nakamurella aerolata</name>
    <dbReference type="NCBI Taxonomy" id="1656892"/>
    <lineage>
        <taxon>Bacteria</taxon>
        <taxon>Bacillati</taxon>
        <taxon>Actinomycetota</taxon>
        <taxon>Actinomycetes</taxon>
        <taxon>Nakamurellales</taxon>
        <taxon>Nakamurellaceae</taxon>
        <taxon>Nakamurella</taxon>
    </lineage>
</organism>
<sequence>MSHKRNDAEDDSGVPTARYHRYLDQTQSALVLAEGIRAAYGDQFRIKRNAHEMSRSKVGERAM</sequence>
<evidence type="ECO:0000313" key="1">
    <source>
        <dbReference type="EMBL" id="NNG37093.1"/>
    </source>
</evidence>
<proteinExistence type="predicted"/>
<accession>A0A849ABN0</accession>
<dbReference type="EMBL" id="JABEND010000010">
    <property type="protein sequence ID" value="NNG37093.1"/>
    <property type="molecule type" value="Genomic_DNA"/>
</dbReference>
<evidence type="ECO:0000313" key="2">
    <source>
        <dbReference type="Proteomes" id="UP000562984"/>
    </source>
</evidence>
<comment type="caution">
    <text evidence="1">The sequence shown here is derived from an EMBL/GenBank/DDBJ whole genome shotgun (WGS) entry which is preliminary data.</text>
</comment>
<name>A0A849ABN0_9ACTN</name>
<dbReference type="Pfam" id="PF17278">
    <property type="entry name" value="DUF5343"/>
    <property type="match status" value="1"/>
</dbReference>
<dbReference type="AlphaFoldDB" id="A0A849ABN0"/>
<dbReference type="RefSeq" id="WP_171200795.1">
    <property type="nucleotide sequence ID" value="NZ_JABEND010000010.1"/>
</dbReference>
<reference evidence="1 2" key="1">
    <citation type="submission" date="2020-05" db="EMBL/GenBank/DDBJ databases">
        <title>Nakamurella sp. DB0629 isolated from air conditioner.</title>
        <authorList>
            <person name="Kim D.H."/>
            <person name="Kim D.-U."/>
        </authorList>
    </citation>
    <scope>NUCLEOTIDE SEQUENCE [LARGE SCALE GENOMIC DNA]</scope>
    <source>
        <strain evidence="1 2">DB0629</strain>
    </source>
</reference>